<evidence type="ECO:0000256" key="3">
    <source>
        <dbReference type="SAM" id="MobiDB-lite"/>
    </source>
</evidence>
<dbReference type="PROSITE" id="PS50977">
    <property type="entry name" value="HTH_TETR_2"/>
    <property type="match status" value="1"/>
</dbReference>
<comment type="caution">
    <text evidence="5">The sequence shown here is derived from an EMBL/GenBank/DDBJ whole genome shotgun (WGS) entry which is preliminary data.</text>
</comment>
<feature type="DNA-binding region" description="H-T-H motif" evidence="2">
    <location>
        <begin position="57"/>
        <end position="76"/>
    </location>
</feature>
<organism evidence="5 6">
    <name type="scientific">Streptomyces albiaxialis</name>
    <dbReference type="NCBI Taxonomy" id="329523"/>
    <lineage>
        <taxon>Bacteria</taxon>
        <taxon>Bacillati</taxon>
        <taxon>Actinomycetota</taxon>
        <taxon>Actinomycetes</taxon>
        <taxon>Kitasatosporales</taxon>
        <taxon>Streptomycetaceae</taxon>
        <taxon>Streptomyces</taxon>
    </lineage>
</organism>
<evidence type="ECO:0000313" key="5">
    <source>
        <dbReference type="EMBL" id="GAA2083466.1"/>
    </source>
</evidence>
<gene>
    <name evidence="5" type="ORF">GCM10009801_43930</name>
</gene>
<dbReference type="PANTHER" id="PTHR30055:SF209">
    <property type="entry name" value="POSSIBLE TRANSCRIPTIONAL REGULATORY PROTEIN (PROBABLY TETR-FAMILY)"/>
    <property type="match status" value="1"/>
</dbReference>
<keyword evidence="1 2" id="KW-0238">DNA-binding</keyword>
<accession>A0ABN2W4U0</accession>
<evidence type="ECO:0000256" key="2">
    <source>
        <dbReference type="PROSITE-ProRule" id="PRU00335"/>
    </source>
</evidence>
<dbReference type="RefSeq" id="WP_344530738.1">
    <property type="nucleotide sequence ID" value="NZ_BAAAPE010000011.1"/>
</dbReference>
<sequence>MADPTPPPARGELPVVALTPGGTPPARAPRSDAAENRRKILDAAAALVAEQGPDALTMNAVARASGTGVGTVYRRFGDVGQLFSALLDDREVRFQEAFLAGPPPLGPGAPPAERLRAYLHALADRFIDQRELLLAGETAAPVARYAHGSHLGRHAHMAMLLRQLRPGTDASLLAHLLLAPFAPSLVTHLTRDQGYTAGQFKAALDTLLAGVLADA</sequence>
<evidence type="ECO:0000256" key="1">
    <source>
        <dbReference type="ARBA" id="ARBA00023125"/>
    </source>
</evidence>
<evidence type="ECO:0000313" key="6">
    <source>
        <dbReference type="Proteomes" id="UP001500016"/>
    </source>
</evidence>
<feature type="region of interest" description="Disordered" evidence="3">
    <location>
        <begin position="1"/>
        <end position="33"/>
    </location>
</feature>
<dbReference type="InterPro" id="IPR036271">
    <property type="entry name" value="Tet_transcr_reg_TetR-rel_C_sf"/>
</dbReference>
<reference evidence="5 6" key="1">
    <citation type="journal article" date="2019" name="Int. J. Syst. Evol. Microbiol.">
        <title>The Global Catalogue of Microorganisms (GCM) 10K type strain sequencing project: providing services to taxonomists for standard genome sequencing and annotation.</title>
        <authorList>
            <consortium name="The Broad Institute Genomics Platform"/>
            <consortium name="The Broad Institute Genome Sequencing Center for Infectious Disease"/>
            <person name="Wu L."/>
            <person name="Ma J."/>
        </authorList>
    </citation>
    <scope>NUCLEOTIDE SEQUENCE [LARGE SCALE GENOMIC DNA]</scope>
    <source>
        <strain evidence="5 6">JCM 15478</strain>
    </source>
</reference>
<dbReference type="SUPFAM" id="SSF46689">
    <property type="entry name" value="Homeodomain-like"/>
    <property type="match status" value="1"/>
</dbReference>
<dbReference type="SUPFAM" id="SSF48498">
    <property type="entry name" value="Tetracyclin repressor-like, C-terminal domain"/>
    <property type="match status" value="1"/>
</dbReference>
<dbReference type="InterPro" id="IPR001647">
    <property type="entry name" value="HTH_TetR"/>
</dbReference>
<evidence type="ECO:0000259" key="4">
    <source>
        <dbReference type="PROSITE" id="PS50977"/>
    </source>
</evidence>
<dbReference type="Proteomes" id="UP001500016">
    <property type="component" value="Unassembled WGS sequence"/>
</dbReference>
<keyword evidence="6" id="KW-1185">Reference proteome</keyword>
<dbReference type="PANTHER" id="PTHR30055">
    <property type="entry name" value="HTH-TYPE TRANSCRIPTIONAL REGULATOR RUTR"/>
    <property type="match status" value="1"/>
</dbReference>
<dbReference type="InterPro" id="IPR009057">
    <property type="entry name" value="Homeodomain-like_sf"/>
</dbReference>
<dbReference type="Pfam" id="PF00440">
    <property type="entry name" value="TetR_N"/>
    <property type="match status" value="1"/>
</dbReference>
<name>A0ABN2W4U0_9ACTN</name>
<dbReference type="InterPro" id="IPR050109">
    <property type="entry name" value="HTH-type_TetR-like_transc_reg"/>
</dbReference>
<feature type="domain" description="HTH tetR-type" evidence="4">
    <location>
        <begin position="34"/>
        <end position="94"/>
    </location>
</feature>
<dbReference type="EMBL" id="BAAAPE010000011">
    <property type="protein sequence ID" value="GAA2083466.1"/>
    <property type="molecule type" value="Genomic_DNA"/>
</dbReference>
<protein>
    <submittedName>
        <fullName evidence="5">TetR/AcrR family transcriptional regulator</fullName>
    </submittedName>
</protein>
<dbReference type="Gene3D" id="1.10.357.10">
    <property type="entry name" value="Tetracycline Repressor, domain 2"/>
    <property type="match status" value="1"/>
</dbReference>
<proteinExistence type="predicted"/>